<dbReference type="OrthoDB" id="1188001at2"/>
<dbReference type="GO" id="GO:0004721">
    <property type="term" value="F:phosphoprotein phosphatase activity"/>
    <property type="evidence" value="ECO:0007669"/>
    <property type="project" value="InterPro"/>
</dbReference>
<evidence type="ECO:0000256" key="1">
    <source>
        <dbReference type="ARBA" id="ARBA00009580"/>
    </source>
</evidence>
<dbReference type="InterPro" id="IPR016130">
    <property type="entry name" value="Tyr_Pase_AS"/>
</dbReference>
<keyword evidence="4" id="KW-1185">Reference proteome</keyword>
<evidence type="ECO:0000313" key="3">
    <source>
        <dbReference type="EMBL" id="SIS95269.1"/>
    </source>
</evidence>
<feature type="domain" description="Tyrosine specific protein phosphatases" evidence="2">
    <location>
        <begin position="126"/>
        <end position="170"/>
    </location>
</feature>
<sequence>MLTDFPRLLTVPGVLNIRDLGGYRTRRGHQTRWRSLYRGDSPHTMRPEGGEVLRGAGLRSVIDLRSHHETVDEPNPLARTPDVAYHTIPLFDDLAPTIKDVKARNSDDLLLDLYMEALNAQSGAVRSVLATIAAAPEGAVLFHCTAGKDRTGIIAALLLGAADVEREDIVADYALTGAHIVPLVERLLARTRATGGDPVTHARFLRCEAPTMEAMLDHIEKRHGSIAGYLTDIGLEVADIEALRDRLLGG</sequence>
<dbReference type="InterPro" id="IPR026893">
    <property type="entry name" value="Tyr/Ser_Pase_IphP-type"/>
</dbReference>
<accession>A0A1N7NAN9</accession>
<gene>
    <name evidence="3" type="ORF">SAMN05421774_103240</name>
</gene>
<dbReference type="PROSITE" id="PS50056">
    <property type="entry name" value="TYR_PHOSPHATASE_2"/>
    <property type="match status" value="1"/>
</dbReference>
<dbReference type="AlphaFoldDB" id="A0A1N7NAN9"/>
<dbReference type="PANTHER" id="PTHR31126">
    <property type="entry name" value="TYROSINE-PROTEIN PHOSPHATASE"/>
    <property type="match status" value="1"/>
</dbReference>
<protein>
    <submittedName>
        <fullName evidence="3">Protein-tyrosine phosphatase</fullName>
    </submittedName>
</protein>
<reference evidence="3 4" key="1">
    <citation type="submission" date="2017-01" db="EMBL/GenBank/DDBJ databases">
        <authorList>
            <person name="Mah S.A."/>
            <person name="Swanson W.J."/>
            <person name="Moy G.W."/>
            <person name="Vacquier V.D."/>
        </authorList>
    </citation>
    <scope>NUCLEOTIDE SEQUENCE [LARGE SCALE GENOMIC DNA]</scope>
    <source>
        <strain evidence="3 4">DSM 26375</strain>
    </source>
</reference>
<dbReference type="Proteomes" id="UP000186141">
    <property type="component" value="Unassembled WGS sequence"/>
</dbReference>
<evidence type="ECO:0000313" key="4">
    <source>
        <dbReference type="Proteomes" id="UP000186141"/>
    </source>
</evidence>
<name>A0A1N7NAN9_9RHOB</name>
<comment type="similarity">
    <text evidence="1">Belongs to the protein-tyrosine phosphatase family.</text>
</comment>
<dbReference type="InterPro" id="IPR029021">
    <property type="entry name" value="Prot-tyrosine_phosphatase-like"/>
</dbReference>
<dbReference type="Pfam" id="PF13350">
    <property type="entry name" value="Y_phosphatase3"/>
    <property type="match status" value="1"/>
</dbReference>
<dbReference type="STRING" id="1086013.SAMN05421774_103240"/>
<organism evidence="3 4">
    <name type="scientific">Gemmobacter megaterium</name>
    <dbReference type="NCBI Taxonomy" id="1086013"/>
    <lineage>
        <taxon>Bacteria</taxon>
        <taxon>Pseudomonadati</taxon>
        <taxon>Pseudomonadota</taxon>
        <taxon>Alphaproteobacteria</taxon>
        <taxon>Rhodobacterales</taxon>
        <taxon>Paracoccaceae</taxon>
        <taxon>Gemmobacter</taxon>
    </lineage>
</organism>
<dbReference type="PANTHER" id="PTHR31126:SF1">
    <property type="entry name" value="TYROSINE SPECIFIC PROTEIN PHOSPHATASES DOMAIN-CONTAINING PROTEIN"/>
    <property type="match status" value="1"/>
</dbReference>
<dbReference type="Gene3D" id="3.90.190.10">
    <property type="entry name" value="Protein tyrosine phosphatase superfamily"/>
    <property type="match status" value="1"/>
</dbReference>
<proteinExistence type="inferred from homology"/>
<dbReference type="PROSITE" id="PS00383">
    <property type="entry name" value="TYR_PHOSPHATASE_1"/>
    <property type="match status" value="1"/>
</dbReference>
<dbReference type="EMBL" id="FTOT01000003">
    <property type="protein sequence ID" value="SIS95269.1"/>
    <property type="molecule type" value="Genomic_DNA"/>
</dbReference>
<evidence type="ECO:0000259" key="2">
    <source>
        <dbReference type="PROSITE" id="PS50056"/>
    </source>
</evidence>
<dbReference type="SUPFAM" id="SSF52799">
    <property type="entry name" value="(Phosphotyrosine protein) phosphatases II"/>
    <property type="match status" value="1"/>
</dbReference>
<dbReference type="InterPro" id="IPR000387">
    <property type="entry name" value="Tyr_Pase_dom"/>
</dbReference>
<dbReference type="RefSeq" id="WP_076530691.1">
    <property type="nucleotide sequence ID" value="NZ_BMEH01000003.1"/>
</dbReference>